<dbReference type="KEGG" id="ssyi:EKG83_14815"/>
<name>A0A5Q0GYW0_SACSY</name>
<evidence type="ECO:0000256" key="2">
    <source>
        <dbReference type="ARBA" id="ARBA00005582"/>
    </source>
</evidence>
<proteinExistence type="inferred from homology"/>
<comment type="similarity">
    <text evidence="2 4">Belongs to the Nudix hydrolase family.</text>
</comment>
<dbReference type="InterPro" id="IPR015797">
    <property type="entry name" value="NUDIX_hydrolase-like_dom_sf"/>
</dbReference>
<accession>A0A5Q0GYW0</accession>
<dbReference type="PANTHER" id="PTHR43046">
    <property type="entry name" value="GDP-MANNOSE MANNOSYL HYDROLASE"/>
    <property type="match status" value="1"/>
</dbReference>
<dbReference type="Gene3D" id="3.90.79.10">
    <property type="entry name" value="Nucleoside Triphosphate Pyrophosphohydrolase"/>
    <property type="match status" value="1"/>
</dbReference>
<keyword evidence="7" id="KW-1185">Reference proteome</keyword>
<dbReference type="InterPro" id="IPR020084">
    <property type="entry name" value="NUDIX_hydrolase_CS"/>
</dbReference>
<dbReference type="InterPro" id="IPR000086">
    <property type="entry name" value="NUDIX_hydrolase_dom"/>
</dbReference>
<evidence type="ECO:0000256" key="3">
    <source>
        <dbReference type="ARBA" id="ARBA00022801"/>
    </source>
</evidence>
<dbReference type="CDD" id="cd02883">
    <property type="entry name" value="NUDIX_Hydrolase"/>
    <property type="match status" value="1"/>
</dbReference>
<dbReference type="RefSeq" id="WP_033435516.1">
    <property type="nucleotide sequence ID" value="NZ_CP034550.1"/>
</dbReference>
<dbReference type="SUPFAM" id="SSF55811">
    <property type="entry name" value="Nudix"/>
    <property type="match status" value="1"/>
</dbReference>
<comment type="cofactor">
    <cofactor evidence="1">
        <name>Mg(2+)</name>
        <dbReference type="ChEBI" id="CHEBI:18420"/>
    </cofactor>
</comment>
<dbReference type="GO" id="GO:0016787">
    <property type="term" value="F:hydrolase activity"/>
    <property type="evidence" value="ECO:0007669"/>
    <property type="project" value="UniProtKB-KW"/>
</dbReference>
<dbReference type="Proteomes" id="UP000325787">
    <property type="component" value="Chromosome"/>
</dbReference>
<protein>
    <submittedName>
        <fullName evidence="6">NUDIX hydrolase</fullName>
    </submittedName>
</protein>
<dbReference type="PRINTS" id="PR00502">
    <property type="entry name" value="NUDIXFAMILY"/>
</dbReference>
<dbReference type="PANTHER" id="PTHR43046:SF2">
    <property type="entry name" value="8-OXO-DGTP DIPHOSPHATASE-RELATED"/>
    <property type="match status" value="1"/>
</dbReference>
<evidence type="ECO:0000259" key="5">
    <source>
        <dbReference type="PROSITE" id="PS51462"/>
    </source>
</evidence>
<sequence>MQEVRLAGCVIKDGRGRVLLLHRNTPELQQWEIPGGKLDPGEDPRSTARRELMEEMGVEVAVGQNLGTRSFVENGRTMVYTWFLARITAGEPQVLERHIHDSCRYHHVEELSTMVEQLSPNTRNFLHEIIEGNIRI</sequence>
<dbReference type="Pfam" id="PF00293">
    <property type="entry name" value="NUDIX"/>
    <property type="match status" value="1"/>
</dbReference>
<organism evidence="6 7">
    <name type="scientific">Saccharothrix syringae</name>
    <name type="common">Nocardiopsis syringae</name>
    <dbReference type="NCBI Taxonomy" id="103733"/>
    <lineage>
        <taxon>Bacteria</taxon>
        <taxon>Bacillati</taxon>
        <taxon>Actinomycetota</taxon>
        <taxon>Actinomycetes</taxon>
        <taxon>Pseudonocardiales</taxon>
        <taxon>Pseudonocardiaceae</taxon>
        <taxon>Saccharothrix</taxon>
    </lineage>
</organism>
<evidence type="ECO:0000313" key="7">
    <source>
        <dbReference type="Proteomes" id="UP000325787"/>
    </source>
</evidence>
<evidence type="ECO:0000256" key="4">
    <source>
        <dbReference type="RuleBase" id="RU003476"/>
    </source>
</evidence>
<feature type="domain" description="Nudix hydrolase" evidence="5">
    <location>
        <begin position="2"/>
        <end position="131"/>
    </location>
</feature>
<dbReference type="EMBL" id="CP034550">
    <property type="protein sequence ID" value="QFZ18562.1"/>
    <property type="molecule type" value="Genomic_DNA"/>
</dbReference>
<dbReference type="AlphaFoldDB" id="A0A5Q0GYW0"/>
<dbReference type="PROSITE" id="PS51462">
    <property type="entry name" value="NUDIX"/>
    <property type="match status" value="1"/>
</dbReference>
<keyword evidence="3 4" id="KW-0378">Hydrolase</keyword>
<evidence type="ECO:0000313" key="6">
    <source>
        <dbReference type="EMBL" id="QFZ18562.1"/>
    </source>
</evidence>
<evidence type="ECO:0000256" key="1">
    <source>
        <dbReference type="ARBA" id="ARBA00001946"/>
    </source>
</evidence>
<dbReference type="OrthoDB" id="3700752at2"/>
<reference evidence="7" key="1">
    <citation type="journal article" date="2021" name="Curr. Microbiol.">
        <title>Complete genome of nocamycin-producing strain Saccharothrix syringae NRRL B-16468 reveals the biosynthetic potential for secondary metabolites.</title>
        <authorList>
            <person name="Mo X."/>
            <person name="Yang S."/>
        </authorList>
    </citation>
    <scope>NUCLEOTIDE SEQUENCE [LARGE SCALE GENOMIC DNA]</scope>
    <source>
        <strain evidence="7">ATCC 51364 / DSM 43886 / JCM 6844 / KCTC 9398 / NBRC 14523 / NRRL B-16468 / INA 2240</strain>
    </source>
</reference>
<dbReference type="PROSITE" id="PS00893">
    <property type="entry name" value="NUDIX_BOX"/>
    <property type="match status" value="1"/>
</dbReference>
<dbReference type="InterPro" id="IPR020476">
    <property type="entry name" value="Nudix_hydrolase"/>
</dbReference>
<gene>
    <name evidence="6" type="ORF">EKG83_14815</name>
</gene>